<dbReference type="AlphaFoldDB" id="A0A429Y854"/>
<keyword evidence="8" id="KW-1185">Reference proteome</keyword>
<sequence length="396" mass="44886">MRRKGVRQLINFDVNIDRKDTRSMKWDGMKKVFGRDDLLPMWVADMDFRPPQEVIDAFRERVDHGVFGYTIVTDRLAAAICNWTKMRHDWDIRSEWLLYSPGVIPSVHTAIQAFTKPGDKILVQSPVYTPFFHMIERNSREVANSPLVLKNGRYEIDFEDFEEKLSNGVKIFLLSNPHNPAGRVWEKEELTRLAKLCKKYNVLIVSDEIHADLVAAPYKHIPLASLDESFADFTLTLMAPTKTFNLAGVQASFMVVPNKNLRTKMAVVQASEGFSMLNTFGAVAMEAAYTHGGNWLDGALKYIRSNIDYVKEEIGSQIPLLDVIDPEGTYLVWIDCRKLGLSDAELKKRILEKGRLALNFGNAYGPGGEGFIRMNVACPKETVIEGVRRLKIALVD</sequence>
<proteinExistence type="inferred from homology"/>
<keyword evidence="3" id="KW-0663">Pyridoxal phosphate</keyword>
<dbReference type="InterPro" id="IPR015422">
    <property type="entry name" value="PyrdxlP-dep_Trfase_small"/>
</dbReference>
<feature type="domain" description="Aminotransferase class I/classII large" evidence="6">
    <location>
        <begin position="45"/>
        <end position="390"/>
    </location>
</feature>
<comment type="cofactor">
    <cofactor evidence="1">
        <name>pyridoxal 5'-phosphate</name>
        <dbReference type="ChEBI" id="CHEBI:597326"/>
    </cofactor>
</comment>
<dbReference type="GO" id="GO:0047804">
    <property type="term" value="F:cysteine-S-conjugate beta-lyase activity"/>
    <property type="evidence" value="ECO:0007669"/>
    <property type="project" value="UniProtKB-EC"/>
</dbReference>
<dbReference type="Gene3D" id="3.90.1150.10">
    <property type="entry name" value="Aspartate Aminotransferase, domain 1"/>
    <property type="match status" value="1"/>
</dbReference>
<protein>
    <recommendedName>
        <fullName evidence="2">cysteine-S-conjugate beta-lyase</fullName>
        <ecNumber evidence="2">4.4.1.13</ecNumber>
    </recommendedName>
</protein>
<dbReference type="CDD" id="cd00609">
    <property type="entry name" value="AAT_like"/>
    <property type="match status" value="1"/>
</dbReference>
<keyword evidence="7" id="KW-0808">Transferase</keyword>
<dbReference type="Gene3D" id="3.40.640.10">
    <property type="entry name" value="Type I PLP-dependent aspartate aminotransferase-like (Major domain)"/>
    <property type="match status" value="1"/>
</dbReference>
<dbReference type="PANTHER" id="PTHR43525:SF1">
    <property type="entry name" value="PROTEIN MALY"/>
    <property type="match status" value="1"/>
</dbReference>
<accession>A0A429Y854</accession>
<gene>
    <name evidence="7" type="ORF">D4T97_004195</name>
</gene>
<keyword evidence="4" id="KW-0456">Lyase</keyword>
<dbReference type="InterPro" id="IPR015424">
    <property type="entry name" value="PyrdxlP-dep_Trfase"/>
</dbReference>
<dbReference type="Pfam" id="PF00155">
    <property type="entry name" value="Aminotran_1_2"/>
    <property type="match status" value="1"/>
</dbReference>
<dbReference type="Proteomes" id="UP000287156">
    <property type="component" value="Unassembled WGS sequence"/>
</dbReference>
<dbReference type="EC" id="4.4.1.13" evidence="2"/>
<evidence type="ECO:0000256" key="3">
    <source>
        <dbReference type="ARBA" id="ARBA00022898"/>
    </source>
</evidence>
<dbReference type="GO" id="GO:0008483">
    <property type="term" value="F:transaminase activity"/>
    <property type="evidence" value="ECO:0007669"/>
    <property type="project" value="UniProtKB-KW"/>
</dbReference>
<dbReference type="NCBIfam" id="TIGR04350">
    <property type="entry name" value="C_S_lyase_PatB"/>
    <property type="match status" value="1"/>
</dbReference>
<keyword evidence="7" id="KW-0032">Aminotransferase</keyword>
<comment type="similarity">
    <text evidence="5">Belongs to the class-II pyridoxal-phosphate-dependent aminotransferase family. MalY/PatB cystathionine beta-lyase subfamily.</text>
</comment>
<dbReference type="InterPro" id="IPR051798">
    <property type="entry name" value="Class-II_PLP-Dep_Aminotrans"/>
</dbReference>
<evidence type="ECO:0000259" key="6">
    <source>
        <dbReference type="Pfam" id="PF00155"/>
    </source>
</evidence>
<evidence type="ECO:0000256" key="1">
    <source>
        <dbReference type="ARBA" id="ARBA00001933"/>
    </source>
</evidence>
<comment type="caution">
    <text evidence="7">The sequence shown here is derived from an EMBL/GenBank/DDBJ whole genome shotgun (WGS) entry which is preliminary data.</text>
</comment>
<dbReference type="EMBL" id="QYTV02000001">
    <property type="protein sequence ID" value="RST77677.1"/>
    <property type="molecule type" value="Genomic_DNA"/>
</dbReference>
<dbReference type="SUPFAM" id="SSF53383">
    <property type="entry name" value="PLP-dependent transferases"/>
    <property type="match status" value="1"/>
</dbReference>
<reference evidence="7" key="1">
    <citation type="submission" date="2018-12" db="EMBL/GenBank/DDBJ databases">
        <authorList>
            <person name="Sun L."/>
            <person name="Chen Z."/>
        </authorList>
    </citation>
    <scope>NUCLEOTIDE SEQUENCE [LARGE SCALE GENOMIC DNA]</scope>
    <source>
        <strain evidence="7">3-2-2</strain>
    </source>
</reference>
<evidence type="ECO:0000256" key="5">
    <source>
        <dbReference type="ARBA" id="ARBA00037974"/>
    </source>
</evidence>
<dbReference type="GO" id="GO:0030170">
    <property type="term" value="F:pyridoxal phosphate binding"/>
    <property type="evidence" value="ECO:0007669"/>
    <property type="project" value="InterPro"/>
</dbReference>
<evidence type="ECO:0000313" key="7">
    <source>
        <dbReference type="EMBL" id="RST77677.1"/>
    </source>
</evidence>
<dbReference type="RefSeq" id="WP_126047913.1">
    <property type="nucleotide sequence ID" value="NZ_QYTV02000001.1"/>
</dbReference>
<evidence type="ECO:0000256" key="2">
    <source>
        <dbReference type="ARBA" id="ARBA00012224"/>
    </source>
</evidence>
<evidence type="ECO:0000313" key="8">
    <source>
        <dbReference type="Proteomes" id="UP000287156"/>
    </source>
</evidence>
<name>A0A429Y854_9BACI</name>
<dbReference type="InterPro" id="IPR004839">
    <property type="entry name" value="Aminotransferase_I/II_large"/>
</dbReference>
<dbReference type="PANTHER" id="PTHR43525">
    <property type="entry name" value="PROTEIN MALY"/>
    <property type="match status" value="1"/>
</dbReference>
<organism evidence="7 8">
    <name type="scientific">Siminovitchia acidinfaciens</name>
    <dbReference type="NCBI Taxonomy" id="2321395"/>
    <lineage>
        <taxon>Bacteria</taxon>
        <taxon>Bacillati</taxon>
        <taxon>Bacillota</taxon>
        <taxon>Bacilli</taxon>
        <taxon>Bacillales</taxon>
        <taxon>Bacillaceae</taxon>
        <taxon>Siminovitchia</taxon>
    </lineage>
</organism>
<dbReference type="OrthoDB" id="9802872at2"/>
<dbReference type="InterPro" id="IPR027619">
    <property type="entry name" value="C-S_lyase_PatB-like"/>
</dbReference>
<dbReference type="InterPro" id="IPR015421">
    <property type="entry name" value="PyrdxlP-dep_Trfase_major"/>
</dbReference>
<evidence type="ECO:0000256" key="4">
    <source>
        <dbReference type="ARBA" id="ARBA00023239"/>
    </source>
</evidence>